<evidence type="ECO:0000313" key="2">
    <source>
        <dbReference type="EMBL" id="TCP39575.1"/>
    </source>
</evidence>
<dbReference type="InterPro" id="IPR007110">
    <property type="entry name" value="Ig-like_dom"/>
</dbReference>
<evidence type="ECO:0000259" key="1">
    <source>
        <dbReference type="PROSITE" id="PS50835"/>
    </source>
</evidence>
<dbReference type="AlphaFoldDB" id="A0A4R2PZ50"/>
<dbReference type="Proteomes" id="UP000294835">
    <property type="component" value="Unassembled WGS sequence"/>
</dbReference>
<organism evidence="2 3">
    <name type="scientific">Rhodovulum marinum</name>
    <dbReference type="NCBI Taxonomy" id="320662"/>
    <lineage>
        <taxon>Bacteria</taxon>
        <taxon>Pseudomonadati</taxon>
        <taxon>Pseudomonadota</taxon>
        <taxon>Alphaproteobacteria</taxon>
        <taxon>Rhodobacterales</taxon>
        <taxon>Paracoccaceae</taxon>
        <taxon>Rhodovulum</taxon>
    </lineage>
</organism>
<protein>
    <recommendedName>
        <fullName evidence="1">Ig-like domain-containing protein</fullName>
    </recommendedName>
</protein>
<sequence length="683" mass="68897">MSSFPIGIAFSSSGPIVAEDGLLIIAKVAPAIQPVPDGTTLADTLPASATDTANYKSTGGSIVSAVAEWSVNGGAWTFDGSVILAYGESVQARIRVTDSENNDFLFNTSSTTVSGVAPSNTIGPIISGGSALGDVLVVESGGWTGTPAPSLVYQWMRGSLPVVGATTTTYTITQDDDAAEIACTVTATNEEGSASATSNTIRVTGFVPPVNVVAPSISGNPTVGATLTCDPGSWTAIPAPSLSYQWYRDGAVISGATGSGYMLQTVDIGAEITCVVTAENIVGTVTATSNMIRSSEITLRDPGDNTLEISGAGTLDSIMIEGGLYAGTYTTWADGAVLDLDALSGVVAKCLVAPILSGTGGVAETLTVAPGLWVYDASNPEPSIAYTSSGSGSMGGTAAAPTYEVQSDDAGSSIIVTEAARSGAGADVSQDTNAIAIAGAATFDPASLNEGAQNKCVFWLDFTDAASMQTKAGMPPALGDTPILFTDKSGTGNDFTTGDAAASSPVGIGTYQGSYTNNNVTSTGYLTPASALTGLTADMCLHAVIDTRNDGNFMLVGTSLSSVAAGVASATNYGGATPLDIGFGGPITYSADGTPITPSTRAELHGLWTTNGTYVVVSAEGLDLTGTTPDMAATIRPLSYSSAVPSYGVQGRVRQIVCTTNDLTPDERVALVAWLTAKAAPND</sequence>
<accession>A0A4R2PZ50</accession>
<reference evidence="2 3" key="1">
    <citation type="submission" date="2019-03" db="EMBL/GenBank/DDBJ databases">
        <title>Genomic Encyclopedia of Type Strains, Phase IV (KMG-IV): sequencing the most valuable type-strain genomes for metagenomic binning, comparative biology and taxonomic classification.</title>
        <authorList>
            <person name="Goeker M."/>
        </authorList>
    </citation>
    <scope>NUCLEOTIDE SEQUENCE [LARGE SCALE GENOMIC DNA]</scope>
    <source>
        <strain evidence="2 3">DSM 18063</strain>
    </source>
</reference>
<dbReference type="OrthoDB" id="9342475at2"/>
<dbReference type="RefSeq" id="WP_132464442.1">
    <property type="nucleotide sequence ID" value="NZ_SLXP01000011.1"/>
</dbReference>
<dbReference type="Gene3D" id="2.60.40.2700">
    <property type="match status" value="2"/>
</dbReference>
<comment type="caution">
    <text evidence="2">The sequence shown here is derived from an EMBL/GenBank/DDBJ whole genome shotgun (WGS) entry which is preliminary data.</text>
</comment>
<name>A0A4R2PZ50_9RHOB</name>
<evidence type="ECO:0000313" key="3">
    <source>
        <dbReference type="Proteomes" id="UP000294835"/>
    </source>
</evidence>
<gene>
    <name evidence="2" type="ORF">EV662_11155</name>
</gene>
<keyword evidence="3" id="KW-1185">Reference proteome</keyword>
<dbReference type="EMBL" id="SLXP01000011">
    <property type="protein sequence ID" value="TCP39575.1"/>
    <property type="molecule type" value="Genomic_DNA"/>
</dbReference>
<feature type="domain" description="Ig-like" evidence="1">
    <location>
        <begin position="208"/>
        <end position="298"/>
    </location>
</feature>
<dbReference type="PROSITE" id="PS50835">
    <property type="entry name" value="IG_LIKE"/>
    <property type="match status" value="2"/>
</dbReference>
<proteinExistence type="predicted"/>
<feature type="domain" description="Ig-like" evidence="1">
    <location>
        <begin position="118"/>
        <end position="204"/>
    </location>
</feature>